<name>A0ABN7EA24_SPIIN</name>
<sequence>MLGGTLFLLDSCSLGADVILKSAPLFPFFEFTSIHSIIPIEKNKSCQIVSGGCHPVERKNDDFAALRRLSPDREELDGGGAPVRSFILWSTQQEEALHCIWYALRRWRLISQRIVHFLTTACSSINWR</sequence>
<comment type="caution">
    <text evidence="1">The sequence shown here is derived from an EMBL/GenBank/DDBJ whole genome shotgun (WGS) entry which is preliminary data.</text>
</comment>
<proteinExistence type="predicted"/>
<organism evidence="1 2">
    <name type="scientific">Spirodela intermedia</name>
    <name type="common">Intermediate duckweed</name>
    <dbReference type="NCBI Taxonomy" id="51605"/>
    <lineage>
        <taxon>Eukaryota</taxon>
        <taxon>Viridiplantae</taxon>
        <taxon>Streptophyta</taxon>
        <taxon>Embryophyta</taxon>
        <taxon>Tracheophyta</taxon>
        <taxon>Spermatophyta</taxon>
        <taxon>Magnoliopsida</taxon>
        <taxon>Liliopsida</taxon>
        <taxon>Araceae</taxon>
        <taxon>Lemnoideae</taxon>
        <taxon>Spirodela</taxon>
    </lineage>
</organism>
<evidence type="ECO:0000313" key="2">
    <source>
        <dbReference type="Proteomes" id="UP001189122"/>
    </source>
</evidence>
<reference evidence="2" key="1">
    <citation type="journal article" date="2020" name="Sci. Rep.">
        <title>Chromosome-scale genome assembly for the duckweed Spirodela intermedia, integrating cytogenetic maps, PacBio and Oxford Nanopore libraries.</title>
        <authorList>
            <person name="Hoang P.T.N."/>
            <person name="Fiebig A."/>
            <person name="Novak P."/>
            <person name="Macas J."/>
            <person name="Cao H.X."/>
            <person name="Stepanenko A."/>
            <person name="Chen G."/>
            <person name="Borisjuk N."/>
            <person name="Scholz U."/>
            <person name="Schubert I."/>
        </authorList>
    </citation>
    <scope>NUCLEOTIDE SEQUENCE [LARGE SCALE GENOMIC DNA]</scope>
</reference>
<gene>
    <name evidence="1" type="ORF">SI7747_UN021093</name>
</gene>
<evidence type="ECO:0000313" key="1">
    <source>
        <dbReference type="EMBL" id="CAA6674735.1"/>
    </source>
</evidence>
<keyword evidence="2" id="KW-1185">Reference proteome</keyword>
<accession>A0ABN7EA24</accession>
<dbReference type="Proteomes" id="UP001189122">
    <property type="component" value="Unassembled WGS sequence"/>
</dbReference>
<protein>
    <submittedName>
        <fullName evidence="1">Uncharacterized protein</fullName>
    </submittedName>
</protein>
<dbReference type="EMBL" id="CACRZD030000141">
    <property type="protein sequence ID" value="CAA6674735.1"/>
    <property type="molecule type" value="Genomic_DNA"/>
</dbReference>